<feature type="domain" description="Zn(2)-C6 fungal-type" evidence="3">
    <location>
        <begin position="15"/>
        <end position="45"/>
    </location>
</feature>
<evidence type="ECO:0000256" key="1">
    <source>
        <dbReference type="ARBA" id="ARBA00023242"/>
    </source>
</evidence>
<dbReference type="Pfam" id="PF00172">
    <property type="entry name" value="Zn_clus"/>
    <property type="match status" value="1"/>
</dbReference>
<dbReference type="SUPFAM" id="SSF57701">
    <property type="entry name" value="Zn2/Cys6 DNA-binding domain"/>
    <property type="match status" value="1"/>
</dbReference>
<dbReference type="InterPro" id="IPR052400">
    <property type="entry name" value="Zn2-C6_fungal_TF"/>
</dbReference>
<protein>
    <recommendedName>
        <fullName evidence="3">Zn(2)-C6 fungal-type domain-containing protein</fullName>
    </recommendedName>
</protein>
<keyword evidence="5" id="KW-1185">Reference proteome</keyword>
<dbReference type="GO" id="GO:0008270">
    <property type="term" value="F:zinc ion binding"/>
    <property type="evidence" value="ECO:0007669"/>
    <property type="project" value="InterPro"/>
</dbReference>
<dbReference type="STRING" id="2025994.A0A2T2ZU25"/>
<feature type="region of interest" description="Disordered" evidence="2">
    <location>
        <begin position="54"/>
        <end position="89"/>
    </location>
</feature>
<feature type="compositionally biased region" description="Basic and acidic residues" evidence="2">
    <location>
        <begin position="108"/>
        <end position="119"/>
    </location>
</feature>
<dbReference type="InterPro" id="IPR036864">
    <property type="entry name" value="Zn2-C6_fun-type_DNA-bd_sf"/>
</dbReference>
<accession>A0A2T2ZU25</accession>
<dbReference type="AlphaFoldDB" id="A0A2T2ZU25"/>
<evidence type="ECO:0000313" key="5">
    <source>
        <dbReference type="Proteomes" id="UP000241462"/>
    </source>
</evidence>
<dbReference type="CDD" id="cd00067">
    <property type="entry name" value="GAL4"/>
    <property type="match status" value="1"/>
</dbReference>
<dbReference type="Proteomes" id="UP000241462">
    <property type="component" value="Unassembled WGS sequence"/>
</dbReference>
<dbReference type="GO" id="GO:0000981">
    <property type="term" value="F:DNA-binding transcription factor activity, RNA polymerase II-specific"/>
    <property type="evidence" value="ECO:0007669"/>
    <property type="project" value="InterPro"/>
</dbReference>
<evidence type="ECO:0000259" key="3">
    <source>
        <dbReference type="PROSITE" id="PS50048"/>
    </source>
</evidence>
<dbReference type="EMBL" id="KZ678691">
    <property type="protein sequence ID" value="PSR76864.1"/>
    <property type="molecule type" value="Genomic_DNA"/>
</dbReference>
<dbReference type="PANTHER" id="PTHR47657">
    <property type="entry name" value="STEROL REGULATORY ELEMENT-BINDING PROTEIN ECM22"/>
    <property type="match status" value="1"/>
</dbReference>
<gene>
    <name evidence="4" type="ORF">BD289DRAFT_446249</name>
</gene>
<dbReference type="Gene3D" id="4.10.240.10">
    <property type="entry name" value="Zn(2)-C6 fungal-type DNA-binding domain"/>
    <property type="match status" value="1"/>
</dbReference>
<evidence type="ECO:0000313" key="4">
    <source>
        <dbReference type="EMBL" id="PSR76864.1"/>
    </source>
</evidence>
<dbReference type="InParanoid" id="A0A2T2ZU25"/>
<dbReference type="InterPro" id="IPR001138">
    <property type="entry name" value="Zn2Cys6_DnaBD"/>
</dbReference>
<dbReference type="SMART" id="SM00066">
    <property type="entry name" value="GAL4"/>
    <property type="match status" value="1"/>
</dbReference>
<evidence type="ECO:0000256" key="2">
    <source>
        <dbReference type="SAM" id="MobiDB-lite"/>
    </source>
</evidence>
<feature type="compositionally biased region" description="Low complexity" evidence="2">
    <location>
        <begin position="59"/>
        <end position="72"/>
    </location>
</feature>
<name>A0A2T2ZU25_9PEZI</name>
<keyword evidence="1" id="KW-0539">Nucleus</keyword>
<organism evidence="4 5">
    <name type="scientific">Coniella lustricola</name>
    <dbReference type="NCBI Taxonomy" id="2025994"/>
    <lineage>
        <taxon>Eukaryota</taxon>
        <taxon>Fungi</taxon>
        <taxon>Dikarya</taxon>
        <taxon>Ascomycota</taxon>
        <taxon>Pezizomycotina</taxon>
        <taxon>Sordariomycetes</taxon>
        <taxon>Sordariomycetidae</taxon>
        <taxon>Diaporthales</taxon>
        <taxon>Schizoparmaceae</taxon>
        <taxon>Coniella</taxon>
    </lineage>
</organism>
<sequence length="502" mass="55918">MGGGTRRFHHKSRNGCGQCKAKHIRCDLQAPICRNCDKKGLRCDYLDLGTEGQIASQGASSSNPAAPLASALVGSAPAHRSRTHAHQNARGQYSVLTFRIDRAAGAPSKDRHDKHHPADQEPTLLSPRLCPRLEPAARDKLIAHWFAFTADSVPLRDSSTSSHIWRRGIALTPIIRGGPYVVEALRCVALLHINYLRTSSESKAPTAILGTQPSRSMTGARRKPGVVFHDLENPDILQACTHLGNAITEFRSEVTSINHRNWLACIAFALAIIIYNFDHARRAPPDDFQTIVIDTIKAMRSAFTMRSSVVPLTRNSDFPLMSTGDESHPPRQQEDLANAAVLKREAQIKEDTLERIDSLLQNLMSATGHNMDPPDIQYNDYQKFMLGMTRDQLPASLEVMDSRLLAALALRTWAHNIDAWPRSWLDVMFWPWCLPAEFLDLLAAKDAVSLVILTYWFALIDRVTTRWFLEGWAKRGIAVAVLNLGPEWDDLVAWPKAQVGLA</sequence>
<dbReference type="PROSITE" id="PS50048">
    <property type="entry name" value="ZN2_CY6_FUNGAL_2"/>
    <property type="match status" value="1"/>
</dbReference>
<feature type="region of interest" description="Disordered" evidence="2">
    <location>
        <begin position="105"/>
        <end position="126"/>
    </location>
</feature>
<dbReference type="PANTHER" id="PTHR47657:SF14">
    <property type="entry name" value="ZN(2)-C6 FUNGAL-TYPE DOMAIN-CONTAINING PROTEIN"/>
    <property type="match status" value="1"/>
</dbReference>
<reference evidence="4 5" key="1">
    <citation type="journal article" date="2018" name="Mycol. Prog.">
        <title>Coniella lustricola, a new species from submerged detritus.</title>
        <authorList>
            <person name="Raudabaugh D.B."/>
            <person name="Iturriaga T."/>
            <person name="Carver A."/>
            <person name="Mondo S."/>
            <person name="Pangilinan J."/>
            <person name="Lipzen A."/>
            <person name="He G."/>
            <person name="Amirebrahimi M."/>
            <person name="Grigoriev I.V."/>
            <person name="Miller A.N."/>
        </authorList>
    </citation>
    <scope>NUCLEOTIDE SEQUENCE [LARGE SCALE GENOMIC DNA]</scope>
    <source>
        <strain evidence="4 5">B22-T-1</strain>
    </source>
</reference>
<dbReference type="OrthoDB" id="3546279at2759"/>
<proteinExistence type="predicted"/>
<dbReference type="PROSITE" id="PS00463">
    <property type="entry name" value="ZN2_CY6_FUNGAL_1"/>
    <property type="match status" value="1"/>
</dbReference>